<keyword evidence="3" id="KW-1185">Reference proteome</keyword>
<evidence type="ECO:0000256" key="1">
    <source>
        <dbReference type="SAM" id="MobiDB-lite"/>
    </source>
</evidence>
<protein>
    <submittedName>
        <fullName evidence="2">Uncharacterized protein</fullName>
    </submittedName>
</protein>
<dbReference type="Proteomes" id="UP000311919">
    <property type="component" value="Unassembled WGS sequence"/>
</dbReference>
<sequence>MLPCGNERLLIAPPRFIPTLHFYLVLLAFHQICHGSSVFVFARTQPLSMLSDNPATPTKLQATANECVSSALSRLLTCLAPTLEPPATPPPCHRVPESAAKPRAQRPHLTPHRQRRARARQQTPTLRERETPLVSTRRTRHVLRESRAVAL</sequence>
<evidence type="ECO:0000313" key="2">
    <source>
        <dbReference type="EMBL" id="TNN05152.1"/>
    </source>
</evidence>
<gene>
    <name evidence="2" type="ORF">EWB00_009621</name>
</gene>
<organism evidence="2 3">
    <name type="scientific">Schistosoma japonicum</name>
    <name type="common">Blood fluke</name>
    <dbReference type="NCBI Taxonomy" id="6182"/>
    <lineage>
        <taxon>Eukaryota</taxon>
        <taxon>Metazoa</taxon>
        <taxon>Spiralia</taxon>
        <taxon>Lophotrochozoa</taxon>
        <taxon>Platyhelminthes</taxon>
        <taxon>Trematoda</taxon>
        <taxon>Digenea</taxon>
        <taxon>Strigeidida</taxon>
        <taxon>Schistosomatoidea</taxon>
        <taxon>Schistosomatidae</taxon>
        <taxon>Schistosoma</taxon>
    </lineage>
</organism>
<dbReference type="EMBL" id="SKCS01000585">
    <property type="protein sequence ID" value="TNN05152.1"/>
    <property type="molecule type" value="Genomic_DNA"/>
</dbReference>
<dbReference type="AlphaFoldDB" id="A0A4Z2CLQ6"/>
<feature type="compositionally biased region" description="Basic residues" evidence="1">
    <location>
        <begin position="103"/>
        <end position="119"/>
    </location>
</feature>
<comment type="caution">
    <text evidence="2">The sequence shown here is derived from an EMBL/GenBank/DDBJ whole genome shotgun (WGS) entry which is preliminary data.</text>
</comment>
<name>A0A4Z2CLQ6_SCHJA</name>
<accession>A0A4Z2CLQ6</accession>
<reference evidence="2 3" key="1">
    <citation type="submission" date="2019-03" db="EMBL/GenBank/DDBJ databases">
        <title>An improved genome assembly of the fluke Schistosoma japonicum.</title>
        <authorList>
            <person name="Hu W."/>
            <person name="Luo F."/>
            <person name="Yin M."/>
            <person name="Mo X."/>
            <person name="Sun C."/>
            <person name="Wu Q."/>
            <person name="Zhu B."/>
            <person name="Xiang M."/>
            <person name="Wang J."/>
            <person name="Wang Y."/>
            <person name="Zhang T."/>
            <person name="Xu B."/>
            <person name="Zheng H."/>
            <person name="Feng Z."/>
        </authorList>
    </citation>
    <scope>NUCLEOTIDE SEQUENCE [LARGE SCALE GENOMIC DNA]</scope>
    <source>
        <strain evidence="2">HuSjv2</strain>
        <tissue evidence="2">Worms</tissue>
    </source>
</reference>
<proteinExistence type="predicted"/>
<evidence type="ECO:0000313" key="3">
    <source>
        <dbReference type="Proteomes" id="UP000311919"/>
    </source>
</evidence>
<feature type="region of interest" description="Disordered" evidence="1">
    <location>
        <begin position="86"/>
        <end position="139"/>
    </location>
</feature>